<reference evidence="1 2" key="1">
    <citation type="submission" date="2018-05" db="EMBL/GenBank/DDBJ databases">
        <title>Marinifilum breve JC075T sp. nov., a marine bacterium isolated from Yongle Blue Hole in the South China Sea.</title>
        <authorList>
            <person name="Fu T."/>
        </authorList>
    </citation>
    <scope>NUCLEOTIDE SEQUENCE [LARGE SCALE GENOMIC DNA]</scope>
    <source>
        <strain evidence="1 2">JC075</strain>
    </source>
</reference>
<dbReference type="RefSeq" id="WP_110361456.1">
    <property type="nucleotide sequence ID" value="NZ_QFLI01000006.1"/>
</dbReference>
<evidence type="ECO:0000313" key="1">
    <source>
        <dbReference type="EMBL" id="PXX99061.1"/>
    </source>
</evidence>
<organism evidence="1 2">
    <name type="scientific">Marinifilum breve</name>
    <dbReference type="NCBI Taxonomy" id="2184082"/>
    <lineage>
        <taxon>Bacteria</taxon>
        <taxon>Pseudomonadati</taxon>
        <taxon>Bacteroidota</taxon>
        <taxon>Bacteroidia</taxon>
        <taxon>Marinilabiliales</taxon>
        <taxon>Marinifilaceae</taxon>
    </lineage>
</organism>
<comment type="caution">
    <text evidence="1">The sequence shown here is derived from an EMBL/GenBank/DDBJ whole genome shotgun (WGS) entry which is preliminary data.</text>
</comment>
<dbReference type="Proteomes" id="UP000248079">
    <property type="component" value="Unassembled WGS sequence"/>
</dbReference>
<name>A0A2V3ZVX9_9BACT</name>
<dbReference type="AlphaFoldDB" id="A0A2V3ZVX9"/>
<dbReference type="OrthoDB" id="961886at2"/>
<evidence type="ECO:0000313" key="2">
    <source>
        <dbReference type="Proteomes" id="UP000248079"/>
    </source>
</evidence>
<keyword evidence="2" id="KW-1185">Reference proteome</keyword>
<sequence>MREICVPIPFTDDEQVAEVEVKFAYRKISVQYRLESFVWDVSEDPDFDPEDGITEDLMKIYKLKKLIAEYDPSWELIQIFTPAENSKYIQVLFRKK</sequence>
<protein>
    <submittedName>
        <fullName evidence="1">Uncharacterized protein</fullName>
    </submittedName>
</protein>
<dbReference type="EMBL" id="QFLI01000006">
    <property type="protein sequence ID" value="PXX99061.1"/>
    <property type="molecule type" value="Genomic_DNA"/>
</dbReference>
<proteinExistence type="predicted"/>
<gene>
    <name evidence="1" type="ORF">DF185_14370</name>
</gene>
<accession>A0A2V3ZVX9</accession>